<evidence type="ECO:0000313" key="4">
    <source>
        <dbReference type="Proteomes" id="UP000176639"/>
    </source>
</evidence>
<keyword evidence="1" id="KW-0472">Membrane</keyword>
<protein>
    <recommendedName>
        <fullName evidence="2">YdbS-like PH domain-containing protein</fullName>
    </recommendedName>
</protein>
<proteinExistence type="predicted"/>
<keyword evidence="1" id="KW-0812">Transmembrane</keyword>
<feature type="transmembrane region" description="Helical" evidence="1">
    <location>
        <begin position="56"/>
        <end position="81"/>
    </location>
</feature>
<evidence type="ECO:0000256" key="1">
    <source>
        <dbReference type="SAM" id="Phobius"/>
    </source>
</evidence>
<dbReference type="PANTHER" id="PTHR37938:SF1">
    <property type="entry name" value="BLL0215 PROTEIN"/>
    <property type="match status" value="1"/>
</dbReference>
<name>A0A1F5B0Q7_9BACT</name>
<sequence length="179" mass="20303">MITFREGEHVLATYRRHMIVLLFEAVPLIFFLGVIVAVAAFAVSQMPDEFTPLLSLVFLAALFFINLFWIALFVVLTDFYLDLWVVTDKRVIAVEQKGFFSRTVSEFELSKIQDITVSVHGIIPTLLRYGDLTVRTASEHENFTFKQVPHPGTVKDELLQAALAHRTDDKPTTTIQSSL</sequence>
<dbReference type="Proteomes" id="UP000176639">
    <property type="component" value="Unassembled WGS sequence"/>
</dbReference>
<feature type="transmembrane region" description="Helical" evidence="1">
    <location>
        <begin position="21"/>
        <end position="44"/>
    </location>
</feature>
<dbReference type="InterPro" id="IPR005182">
    <property type="entry name" value="YdbS-like_PH"/>
</dbReference>
<dbReference type="PANTHER" id="PTHR37938">
    <property type="entry name" value="BLL0215 PROTEIN"/>
    <property type="match status" value="1"/>
</dbReference>
<dbReference type="AlphaFoldDB" id="A0A1F5B0Q7"/>
<evidence type="ECO:0000313" key="3">
    <source>
        <dbReference type="EMBL" id="OGD24117.1"/>
    </source>
</evidence>
<accession>A0A1F5B0Q7</accession>
<feature type="domain" description="YdbS-like PH" evidence="2">
    <location>
        <begin position="84"/>
        <end position="157"/>
    </location>
</feature>
<dbReference type="Pfam" id="PF03703">
    <property type="entry name" value="bPH_2"/>
    <property type="match status" value="1"/>
</dbReference>
<comment type="caution">
    <text evidence="3">The sequence shown here is derived from an EMBL/GenBank/DDBJ whole genome shotgun (WGS) entry which is preliminary data.</text>
</comment>
<keyword evidence="1" id="KW-1133">Transmembrane helix</keyword>
<organism evidence="3 4">
    <name type="scientific">Candidatus Azambacteria bacterium RBG_16_47_10</name>
    <dbReference type="NCBI Taxonomy" id="1797292"/>
    <lineage>
        <taxon>Bacteria</taxon>
        <taxon>Candidatus Azamiibacteriota</taxon>
    </lineage>
</organism>
<reference evidence="3 4" key="1">
    <citation type="journal article" date="2016" name="Nat. Commun.">
        <title>Thousands of microbial genomes shed light on interconnected biogeochemical processes in an aquifer system.</title>
        <authorList>
            <person name="Anantharaman K."/>
            <person name="Brown C.T."/>
            <person name="Hug L.A."/>
            <person name="Sharon I."/>
            <person name="Castelle C.J."/>
            <person name="Probst A.J."/>
            <person name="Thomas B.C."/>
            <person name="Singh A."/>
            <person name="Wilkins M.J."/>
            <person name="Karaoz U."/>
            <person name="Brodie E.L."/>
            <person name="Williams K.H."/>
            <person name="Hubbard S.S."/>
            <person name="Banfield J.F."/>
        </authorList>
    </citation>
    <scope>NUCLEOTIDE SEQUENCE [LARGE SCALE GENOMIC DNA]</scope>
</reference>
<evidence type="ECO:0000259" key="2">
    <source>
        <dbReference type="Pfam" id="PF03703"/>
    </source>
</evidence>
<gene>
    <name evidence="3" type="ORF">A2Z10_01265</name>
</gene>
<dbReference type="EMBL" id="MEYI01000013">
    <property type="protein sequence ID" value="OGD24117.1"/>
    <property type="molecule type" value="Genomic_DNA"/>
</dbReference>